<feature type="domain" description="HTH araC/xylS-type" evidence="4">
    <location>
        <begin position="100"/>
        <end position="199"/>
    </location>
</feature>
<dbReference type="GO" id="GO:0003700">
    <property type="term" value="F:DNA-binding transcription factor activity"/>
    <property type="evidence" value="ECO:0007669"/>
    <property type="project" value="InterPro"/>
</dbReference>
<keyword evidence="2" id="KW-0238">DNA-binding</keyword>
<name>A0A847SEC7_9NEIS</name>
<dbReference type="GO" id="GO:0043565">
    <property type="term" value="F:sequence-specific DNA binding"/>
    <property type="evidence" value="ECO:0007669"/>
    <property type="project" value="InterPro"/>
</dbReference>
<dbReference type="InterPro" id="IPR050204">
    <property type="entry name" value="AraC_XylS_family_regulators"/>
</dbReference>
<evidence type="ECO:0000256" key="3">
    <source>
        <dbReference type="ARBA" id="ARBA00023163"/>
    </source>
</evidence>
<dbReference type="Pfam" id="PF12833">
    <property type="entry name" value="HTH_18"/>
    <property type="match status" value="1"/>
</dbReference>
<evidence type="ECO:0000256" key="2">
    <source>
        <dbReference type="ARBA" id="ARBA00023125"/>
    </source>
</evidence>
<dbReference type="InterPro" id="IPR018060">
    <property type="entry name" value="HTH_AraC"/>
</dbReference>
<keyword evidence="6" id="KW-1185">Reference proteome</keyword>
<dbReference type="PANTHER" id="PTHR46796">
    <property type="entry name" value="HTH-TYPE TRANSCRIPTIONAL ACTIVATOR RHAS-RELATED"/>
    <property type="match status" value="1"/>
</dbReference>
<reference evidence="5 6" key="1">
    <citation type="submission" date="2020-04" db="EMBL/GenBank/DDBJ databases">
        <title>Draft genome of Leeia sp. IMCC25680.</title>
        <authorList>
            <person name="Song J."/>
            <person name="Cho J.-C."/>
        </authorList>
    </citation>
    <scope>NUCLEOTIDE SEQUENCE [LARGE SCALE GENOMIC DNA]</scope>
    <source>
        <strain evidence="5 6">IMCC25680</strain>
    </source>
</reference>
<keyword evidence="3" id="KW-0804">Transcription</keyword>
<evidence type="ECO:0000256" key="1">
    <source>
        <dbReference type="ARBA" id="ARBA00023015"/>
    </source>
</evidence>
<evidence type="ECO:0000313" key="5">
    <source>
        <dbReference type="EMBL" id="NLR75528.1"/>
    </source>
</evidence>
<evidence type="ECO:0000259" key="4">
    <source>
        <dbReference type="PROSITE" id="PS01124"/>
    </source>
</evidence>
<dbReference type="Proteomes" id="UP000587991">
    <property type="component" value="Unassembled WGS sequence"/>
</dbReference>
<dbReference type="SUPFAM" id="SSF46689">
    <property type="entry name" value="Homeodomain-like"/>
    <property type="match status" value="1"/>
</dbReference>
<dbReference type="InterPro" id="IPR009057">
    <property type="entry name" value="Homeodomain-like_sf"/>
</dbReference>
<accession>A0A847SEC7</accession>
<evidence type="ECO:0000313" key="6">
    <source>
        <dbReference type="Proteomes" id="UP000587991"/>
    </source>
</evidence>
<sequence length="212" mass="23173">MIPVILEAWQATTAASGAFWVPPDGCRDLIIHTRSSGHRVALIAPLADQAYTVEGVAGERYLGYRFQPGAQFDESRLLRALQLQRDPNPADLNAIIGEEVRLDARIHEALQGLAASSSVAVACRQLGVGERTLQRLLTPTGRHPAYWIALGRARRAARALFSATPLTALACDVGYADQAHMTRAFQRWFQHTPGQLRNQPTWLGLLSAPAFA</sequence>
<protein>
    <submittedName>
        <fullName evidence="5">AraC family transcriptional regulator</fullName>
    </submittedName>
</protein>
<dbReference type="RefSeq" id="WP_168877188.1">
    <property type="nucleotide sequence ID" value="NZ_JABAIM010000002.1"/>
</dbReference>
<gene>
    <name evidence="5" type="ORF">HF682_10190</name>
</gene>
<dbReference type="EMBL" id="JABAIM010000002">
    <property type="protein sequence ID" value="NLR75528.1"/>
    <property type="molecule type" value="Genomic_DNA"/>
</dbReference>
<comment type="caution">
    <text evidence="5">The sequence shown here is derived from an EMBL/GenBank/DDBJ whole genome shotgun (WGS) entry which is preliminary data.</text>
</comment>
<dbReference type="SMART" id="SM00342">
    <property type="entry name" value="HTH_ARAC"/>
    <property type="match status" value="1"/>
</dbReference>
<proteinExistence type="predicted"/>
<dbReference type="PROSITE" id="PS01124">
    <property type="entry name" value="HTH_ARAC_FAMILY_2"/>
    <property type="match status" value="1"/>
</dbReference>
<keyword evidence="1" id="KW-0805">Transcription regulation</keyword>
<dbReference type="AlphaFoldDB" id="A0A847SEC7"/>
<dbReference type="Gene3D" id="1.10.10.60">
    <property type="entry name" value="Homeodomain-like"/>
    <property type="match status" value="1"/>
</dbReference>
<organism evidence="5 6">
    <name type="scientific">Leeia aquatica</name>
    <dbReference type="NCBI Taxonomy" id="2725557"/>
    <lineage>
        <taxon>Bacteria</taxon>
        <taxon>Pseudomonadati</taxon>
        <taxon>Pseudomonadota</taxon>
        <taxon>Betaproteobacteria</taxon>
        <taxon>Neisseriales</taxon>
        <taxon>Leeiaceae</taxon>
        <taxon>Leeia</taxon>
    </lineage>
</organism>